<dbReference type="PANTHER" id="PTHR30546">
    <property type="entry name" value="FLAVODOXIN-RELATED PROTEIN WRBA-RELATED"/>
    <property type="match status" value="1"/>
</dbReference>
<evidence type="ECO:0000259" key="2">
    <source>
        <dbReference type="PROSITE" id="PS50902"/>
    </source>
</evidence>
<dbReference type="PANTHER" id="PTHR30546:SF23">
    <property type="entry name" value="FLAVOPROTEIN-LIKE PROTEIN YCP4-RELATED"/>
    <property type="match status" value="1"/>
</dbReference>
<dbReference type="NCBIfam" id="NF002999">
    <property type="entry name" value="PRK03767.1"/>
    <property type="match status" value="1"/>
</dbReference>
<dbReference type="PROSITE" id="PS50902">
    <property type="entry name" value="FLAVODOXIN_LIKE"/>
    <property type="match status" value="1"/>
</dbReference>
<dbReference type="GO" id="GO:0003955">
    <property type="term" value="F:NAD(P)H dehydrogenase (quinone) activity"/>
    <property type="evidence" value="ECO:0007669"/>
    <property type="project" value="InterPro"/>
</dbReference>
<dbReference type="InterPro" id="IPR010089">
    <property type="entry name" value="Flavoprotein_WrbA-like"/>
</dbReference>
<dbReference type="STRING" id="930990.A0A067M616"/>
<dbReference type="Pfam" id="PF03358">
    <property type="entry name" value="FMN_red"/>
    <property type="match status" value="1"/>
</dbReference>
<sequence length="203" mass="22060">MVHRAPKIAVIYYSTYGHVHTLAKEIAKGAKEAGAEVKLFQIPETFTDDILKKMGAAPRANDPVITIEELQEYDGYLFGFPTRYGRAVAQVSAFFDRTGGIWAKGALIRKFAGVFTSTASQHGGQETTALTTIPFFAHHGIIYVPIGYASPDLTNMDEIIGGSAYGASTLAKGDGSRQVSELELRIAKHQGETFTQVVGQYVR</sequence>
<dbReference type="FunCoup" id="A0A067M616">
    <property type="interactions" value="135"/>
</dbReference>
<dbReference type="OrthoDB" id="504689at2759"/>
<dbReference type="Proteomes" id="UP000027195">
    <property type="component" value="Unassembled WGS sequence"/>
</dbReference>
<dbReference type="InterPro" id="IPR008254">
    <property type="entry name" value="Flavodoxin/NO_synth"/>
</dbReference>
<dbReference type="GO" id="GO:0016020">
    <property type="term" value="C:membrane"/>
    <property type="evidence" value="ECO:0007669"/>
    <property type="project" value="TreeGrafter"/>
</dbReference>
<keyword evidence="4" id="KW-1185">Reference proteome</keyword>
<organism evidence="3 4">
    <name type="scientific">Botryobasidium botryosum (strain FD-172 SS1)</name>
    <dbReference type="NCBI Taxonomy" id="930990"/>
    <lineage>
        <taxon>Eukaryota</taxon>
        <taxon>Fungi</taxon>
        <taxon>Dikarya</taxon>
        <taxon>Basidiomycota</taxon>
        <taxon>Agaricomycotina</taxon>
        <taxon>Agaricomycetes</taxon>
        <taxon>Cantharellales</taxon>
        <taxon>Botryobasidiaceae</taxon>
        <taxon>Botryobasidium</taxon>
    </lineage>
</organism>
<dbReference type="NCBIfam" id="TIGR01755">
    <property type="entry name" value="flav_wrbA"/>
    <property type="match status" value="1"/>
</dbReference>
<dbReference type="HOGENOM" id="CLU_051402_0_1_1"/>
<evidence type="ECO:0000256" key="1">
    <source>
        <dbReference type="ARBA" id="ARBA00006961"/>
    </source>
</evidence>
<dbReference type="EMBL" id="KL198117">
    <property type="protein sequence ID" value="KDQ07026.1"/>
    <property type="molecule type" value="Genomic_DNA"/>
</dbReference>
<dbReference type="AlphaFoldDB" id="A0A067M616"/>
<evidence type="ECO:0000313" key="3">
    <source>
        <dbReference type="EMBL" id="KDQ07026.1"/>
    </source>
</evidence>
<proteinExistence type="inferred from homology"/>
<dbReference type="InterPro" id="IPR005025">
    <property type="entry name" value="FMN_Rdtase-like_dom"/>
</dbReference>
<dbReference type="InterPro" id="IPR029039">
    <property type="entry name" value="Flavoprotein-like_sf"/>
</dbReference>
<dbReference type="InParanoid" id="A0A067M616"/>
<dbReference type="FunFam" id="3.40.50.360:FF:000001">
    <property type="entry name" value="NAD(P)H dehydrogenase (Quinone) FQR1-like"/>
    <property type="match status" value="1"/>
</dbReference>
<dbReference type="GO" id="GO:0010181">
    <property type="term" value="F:FMN binding"/>
    <property type="evidence" value="ECO:0007669"/>
    <property type="project" value="InterPro"/>
</dbReference>
<reference evidence="4" key="1">
    <citation type="journal article" date="2014" name="Proc. Natl. Acad. Sci. U.S.A.">
        <title>Extensive sampling of basidiomycete genomes demonstrates inadequacy of the white-rot/brown-rot paradigm for wood decay fungi.</title>
        <authorList>
            <person name="Riley R."/>
            <person name="Salamov A.A."/>
            <person name="Brown D.W."/>
            <person name="Nagy L.G."/>
            <person name="Floudas D."/>
            <person name="Held B.W."/>
            <person name="Levasseur A."/>
            <person name="Lombard V."/>
            <person name="Morin E."/>
            <person name="Otillar R."/>
            <person name="Lindquist E.A."/>
            <person name="Sun H."/>
            <person name="LaButti K.M."/>
            <person name="Schmutz J."/>
            <person name="Jabbour D."/>
            <person name="Luo H."/>
            <person name="Baker S.E."/>
            <person name="Pisabarro A.G."/>
            <person name="Walton J.D."/>
            <person name="Blanchette R.A."/>
            <person name="Henrissat B."/>
            <person name="Martin F."/>
            <person name="Cullen D."/>
            <person name="Hibbett D.S."/>
            <person name="Grigoriev I.V."/>
        </authorList>
    </citation>
    <scope>NUCLEOTIDE SEQUENCE [LARGE SCALE GENOMIC DNA]</scope>
    <source>
        <strain evidence="4">FD-172 SS1</strain>
    </source>
</reference>
<evidence type="ECO:0000313" key="4">
    <source>
        <dbReference type="Proteomes" id="UP000027195"/>
    </source>
</evidence>
<gene>
    <name evidence="3" type="ORF">BOTBODRAFT_120655</name>
</gene>
<feature type="domain" description="Flavodoxin-like" evidence="2">
    <location>
        <begin position="8"/>
        <end position="194"/>
    </location>
</feature>
<name>A0A067M616_BOTB1</name>
<dbReference type="Gene3D" id="3.40.50.360">
    <property type="match status" value="1"/>
</dbReference>
<protein>
    <recommendedName>
        <fullName evidence="2">Flavodoxin-like domain-containing protein</fullName>
    </recommendedName>
</protein>
<dbReference type="SUPFAM" id="SSF52218">
    <property type="entry name" value="Flavoproteins"/>
    <property type="match status" value="1"/>
</dbReference>
<comment type="similarity">
    <text evidence="1">Belongs to the WrbA family.</text>
</comment>
<accession>A0A067M616</accession>